<comment type="caution">
    <text evidence="1">The sequence shown here is derived from an EMBL/GenBank/DDBJ whole genome shotgun (WGS) entry which is preliminary data.</text>
</comment>
<accession>A0A4V2UIG7</accession>
<reference evidence="1 2" key="1">
    <citation type="submission" date="2019-03" db="EMBL/GenBank/DDBJ databases">
        <title>Genomic Encyclopedia of Type Strains, Phase IV (KMG-IV): sequencing the most valuable type-strain genomes for metagenomic binning, comparative biology and taxonomic classification.</title>
        <authorList>
            <person name="Goeker M."/>
        </authorList>
    </citation>
    <scope>NUCLEOTIDE SEQUENCE [LARGE SCALE GENOMIC DNA]</scope>
    <source>
        <strain evidence="1 2">DSM 7445</strain>
    </source>
</reference>
<dbReference type="InterPro" id="IPR012434">
    <property type="entry name" value="DUF1631"/>
</dbReference>
<organism evidence="1 2">
    <name type="scientific">Paucimonas lemoignei</name>
    <name type="common">Pseudomonas lemoignei</name>
    <dbReference type="NCBI Taxonomy" id="29443"/>
    <lineage>
        <taxon>Bacteria</taxon>
        <taxon>Pseudomonadati</taxon>
        <taxon>Pseudomonadota</taxon>
        <taxon>Betaproteobacteria</taxon>
        <taxon>Burkholderiales</taxon>
        <taxon>Burkholderiaceae</taxon>
        <taxon>Paucimonas</taxon>
    </lineage>
</organism>
<dbReference type="RefSeq" id="WP_165973823.1">
    <property type="nucleotide sequence ID" value="NZ_SLZQ01000008.1"/>
</dbReference>
<dbReference type="Proteomes" id="UP000295382">
    <property type="component" value="Unassembled WGS sequence"/>
</dbReference>
<dbReference type="AlphaFoldDB" id="A0A4V2UIG7"/>
<evidence type="ECO:0000313" key="2">
    <source>
        <dbReference type="Proteomes" id="UP000295382"/>
    </source>
</evidence>
<dbReference type="EMBL" id="SLZQ01000008">
    <property type="protein sequence ID" value="TCS36100.1"/>
    <property type="molecule type" value="Genomic_DNA"/>
</dbReference>
<evidence type="ECO:0000313" key="1">
    <source>
        <dbReference type="EMBL" id="TCS36100.1"/>
    </source>
</evidence>
<sequence>MVSSHIDTIGKQRTPHAAATSKSMEILSGLVVIASKTANAQLDAFSLRLADALMAFSEQSTDSRQANLCFTGAGMLRKNMYAYYHLASGYIESMLRSEIQSLLQLDQTEQDEKPEKLHAELELVPYEEMDRKVRLGHAARPYTAKHADALDALNMRLGSLLGRSEFQLSQNPFRPDVFLAALNQAWAEFNPDADSHPLILPLLEPAVFLDMAPILQAVNEALVSHGILPALGDTYRIRKSTNYVAEKKREEQIAEGLRRMLTGEAGSAAGGYGDGAGFGGGSGEGGNYAGGVRAGEVGMVGAGGAEGVQANLQSQLLQVTAVSNQLMGFLAGMQKSMLDRQLAGLASSDSATTAVLTNIKQQAPAGALSRVDENTIDLLTNVFDLVFRDKNIAGEMKSLIGFLQVPVLKAALIDKDFFFKQEHPARQLVETLTQSSLEWDQASGQDAPLYQKMKHIVERVQQDFDKQMSIFSEVLGELQNFIQQEEKAAVTKLQEPIDQALQSEKLGQATKAAKNEVSMRIGTGEVVAFVETFLENKWVPVLTLAYTLQEEKPTAVQNAVSTMDDLIWSVKPKITAQQRKELLAKLPSILSRLNKWLNMVKWEEGERERFFSELAETHASIVRAPLPITPEKQLELAVEVAKQAAERRQEKLANLKPEPEPDDFDEQIKRLERGVWLSFTDSHGGAMKAKLSWVSPMKSMFIFTTHRKEQTFQLTDSALAQRLREGSAQPVSLDRLVDRALDQVFAAGANDPDIEAKSAA</sequence>
<name>A0A4V2UIG7_PAULE</name>
<protein>
    <submittedName>
        <fullName evidence="1">Uncharacterized protein DUF1631</fullName>
    </submittedName>
</protein>
<keyword evidence="2" id="KW-1185">Reference proteome</keyword>
<gene>
    <name evidence="1" type="ORF">EDC30_108164</name>
</gene>
<proteinExistence type="predicted"/>
<dbReference type="Pfam" id="PF07793">
    <property type="entry name" value="DUF1631"/>
    <property type="match status" value="1"/>
</dbReference>